<accession>A0A0C9V7B3</accession>
<evidence type="ECO:0000313" key="2">
    <source>
        <dbReference type="Proteomes" id="UP000053820"/>
    </source>
</evidence>
<proteinExistence type="predicted"/>
<protein>
    <submittedName>
        <fullName evidence="1">Uncharacterized protein</fullName>
    </submittedName>
</protein>
<sequence>CGEPTQSREHILVDCPLYEEHRDILREASEDLVIPDILGTTAGIEALTEFIRKSGAFVREHLAMGLRENQKC</sequence>
<evidence type="ECO:0000313" key="1">
    <source>
        <dbReference type="EMBL" id="KIJ61559.1"/>
    </source>
</evidence>
<dbReference type="Proteomes" id="UP000053820">
    <property type="component" value="Unassembled WGS sequence"/>
</dbReference>
<dbReference type="AlphaFoldDB" id="A0A0C9V7B3"/>
<feature type="non-terminal residue" evidence="1">
    <location>
        <position position="1"/>
    </location>
</feature>
<organism evidence="1 2">
    <name type="scientific">Hydnomerulius pinastri MD-312</name>
    <dbReference type="NCBI Taxonomy" id="994086"/>
    <lineage>
        <taxon>Eukaryota</taxon>
        <taxon>Fungi</taxon>
        <taxon>Dikarya</taxon>
        <taxon>Basidiomycota</taxon>
        <taxon>Agaricomycotina</taxon>
        <taxon>Agaricomycetes</taxon>
        <taxon>Agaricomycetidae</taxon>
        <taxon>Boletales</taxon>
        <taxon>Boletales incertae sedis</taxon>
        <taxon>Leucogyrophana</taxon>
    </lineage>
</organism>
<gene>
    <name evidence="1" type="ORF">HYDPIDRAFT_96340</name>
</gene>
<keyword evidence="2" id="KW-1185">Reference proteome</keyword>
<reference evidence="1 2" key="1">
    <citation type="submission" date="2014-04" db="EMBL/GenBank/DDBJ databases">
        <title>Evolutionary Origins and Diversification of the Mycorrhizal Mutualists.</title>
        <authorList>
            <consortium name="DOE Joint Genome Institute"/>
            <consortium name="Mycorrhizal Genomics Consortium"/>
            <person name="Kohler A."/>
            <person name="Kuo A."/>
            <person name="Nagy L.G."/>
            <person name="Floudas D."/>
            <person name="Copeland A."/>
            <person name="Barry K.W."/>
            <person name="Cichocki N."/>
            <person name="Veneault-Fourrey C."/>
            <person name="LaButti K."/>
            <person name="Lindquist E.A."/>
            <person name="Lipzen A."/>
            <person name="Lundell T."/>
            <person name="Morin E."/>
            <person name="Murat C."/>
            <person name="Riley R."/>
            <person name="Ohm R."/>
            <person name="Sun H."/>
            <person name="Tunlid A."/>
            <person name="Henrissat B."/>
            <person name="Grigoriev I.V."/>
            <person name="Hibbett D.S."/>
            <person name="Martin F."/>
        </authorList>
    </citation>
    <scope>NUCLEOTIDE SEQUENCE [LARGE SCALE GENOMIC DNA]</scope>
    <source>
        <strain evidence="1 2">MD-312</strain>
    </source>
</reference>
<dbReference type="OrthoDB" id="3229437at2759"/>
<dbReference type="EMBL" id="KN839861">
    <property type="protein sequence ID" value="KIJ61559.1"/>
    <property type="molecule type" value="Genomic_DNA"/>
</dbReference>
<dbReference type="HOGENOM" id="CLU_163773_3_0_1"/>
<name>A0A0C9V7B3_9AGAM</name>